<keyword evidence="1" id="KW-0472">Membrane</keyword>
<evidence type="ECO:0000313" key="3">
    <source>
        <dbReference type="Proteomes" id="UP001190640"/>
    </source>
</evidence>
<dbReference type="InterPro" id="IPR028036">
    <property type="entry name" value="DMAC1-like_dom"/>
</dbReference>
<sequence>MSSKPSEVGPPAPHKPLFGDCWSCRLLSGLGLMAASVWVFMGPRRVMRQRIPPNMWHITQMTFAVGLFAWGAVVIADPVGRQIRKE</sequence>
<keyword evidence="3" id="KW-1185">Reference proteome</keyword>
<proteinExistence type="predicted"/>
<dbReference type="RefSeq" id="XP_054858040.1">
    <property type="nucleotide sequence ID" value="XM_055002065.1"/>
</dbReference>
<dbReference type="InterPro" id="IPR053117">
    <property type="entry name" value="DMAC_Protein"/>
</dbReference>
<dbReference type="CTD" id="90871"/>
<evidence type="ECO:0000259" key="2">
    <source>
        <dbReference type="Pfam" id="PF15055"/>
    </source>
</evidence>
<dbReference type="PANTHER" id="PTHR36469:SF1">
    <property type="entry name" value="DISTAL MEMBRANE-ARM ASSEMBLY COMPLEX PROTEIN 1"/>
    <property type="match status" value="1"/>
</dbReference>
<feature type="transmembrane region" description="Helical" evidence="1">
    <location>
        <begin position="26"/>
        <end position="43"/>
    </location>
</feature>
<dbReference type="AlphaFoldDB" id="A0AA97KGQ7"/>
<keyword evidence="1" id="KW-1133">Transmembrane helix</keyword>
<gene>
    <name evidence="4" type="primary">DMAC1</name>
</gene>
<organism evidence="3 4">
    <name type="scientific">Eublepharis macularius</name>
    <name type="common">Leopard gecko</name>
    <name type="synonym">Cyrtodactylus macularius</name>
    <dbReference type="NCBI Taxonomy" id="481883"/>
    <lineage>
        <taxon>Eukaryota</taxon>
        <taxon>Metazoa</taxon>
        <taxon>Chordata</taxon>
        <taxon>Craniata</taxon>
        <taxon>Vertebrata</taxon>
        <taxon>Euteleostomi</taxon>
        <taxon>Lepidosauria</taxon>
        <taxon>Squamata</taxon>
        <taxon>Bifurcata</taxon>
        <taxon>Gekkota</taxon>
        <taxon>Eublepharidae</taxon>
        <taxon>Eublepharinae</taxon>
        <taxon>Eublepharis</taxon>
    </lineage>
</organism>
<dbReference type="PANTHER" id="PTHR36469">
    <property type="entry name" value="DISTAL MEMBRANE-ARM ASSEMBLY COMPLEX PROTEIN 1"/>
    <property type="match status" value="1"/>
</dbReference>
<dbReference type="GeneID" id="129345076"/>
<protein>
    <submittedName>
        <fullName evidence="4">Distal membrane-arm assembly complex protein 1</fullName>
    </submittedName>
</protein>
<feature type="transmembrane region" description="Helical" evidence="1">
    <location>
        <begin position="55"/>
        <end position="76"/>
    </location>
</feature>
<name>A0AA97KGQ7_EUBMA</name>
<evidence type="ECO:0000313" key="4">
    <source>
        <dbReference type="RefSeq" id="XP_054858040.1"/>
    </source>
</evidence>
<accession>A0AA97KGQ7</accession>
<keyword evidence="1" id="KW-0812">Transmembrane</keyword>
<evidence type="ECO:0000256" key="1">
    <source>
        <dbReference type="SAM" id="Phobius"/>
    </source>
</evidence>
<feature type="domain" description="Distal membrane-arm assembly complex protein 1-like" evidence="2">
    <location>
        <begin position="20"/>
        <end position="66"/>
    </location>
</feature>
<dbReference type="Pfam" id="PF15055">
    <property type="entry name" value="DMAC1_Dmo2"/>
    <property type="match status" value="1"/>
</dbReference>
<reference evidence="4" key="1">
    <citation type="submission" date="2025-08" db="UniProtKB">
        <authorList>
            <consortium name="RefSeq"/>
        </authorList>
    </citation>
    <scope>IDENTIFICATION</scope>
    <source>
        <tissue evidence="4">Blood</tissue>
    </source>
</reference>
<dbReference type="Proteomes" id="UP001190640">
    <property type="component" value="Chromosome 1"/>
</dbReference>
<dbReference type="KEGG" id="emc:129345076"/>